<feature type="transmembrane region" description="Helical" evidence="1">
    <location>
        <begin position="184"/>
        <end position="206"/>
    </location>
</feature>
<dbReference type="EMBL" id="PCSR01000003">
    <property type="protein sequence ID" value="PIP53593.1"/>
    <property type="molecule type" value="Genomic_DNA"/>
</dbReference>
<reference evidence="2 3" key="1">
    <citation type="submission" date="2017-09" db="EMBL/GenBank/DDBJ databases">
        <title>Depth-based differentiation of microbial function through sediment-hosted aquifers and enrichment of novel symbionts in the deep terrestrial subsurface.</title>
        <authorList>
            <person name="Probst A.J."/>
            <person name="Ladd B."/>
            <person name="Jarett J.K."/>
            <person name="Geller-Mcgrath D.E."/>
            <person name="Sieber C.M."/>
            <person name="Emerson J.B."/>
            <person name="Anantharaman K."/>
            <person name="Thomas B.C."/>
            <person name="Malmstrom R."/>
            <person name="Stieglmeier M."/>
            <person name="Klingl A."/>
            <person name="Woyke T."/>
            <person name="Ryan C.M."/>
            <person name="Banfield J.F."/>
        </authorList>
    </citation>
    <scope>NUCLEOTIDE SEQUENCE [LARGE SCALE GENOMIC DNA]</scope>
    <source>
        <strain evidence="2">CG23_combo_of_CG06-09_8_20_14_all_34_8</strain>
    </source>
</reference>
<sequence length="260" mass="28541">MKFIRLISQHLPFIILIIFSFFLCPSNVLANSIPCGSATIEYDTHIDASEDQVRIIMSNLTINQKYKLHIVDLTHAGHADVTSQEFTATSTTMAKTISKLSLFNNMLKDDEQKTLDVRLANQPKINYGNEDFEDMCKNGVAKFTMAPDPDLTNGVPVTIRADICDDEESLRTALGCIPFEPVALVGWVLRWGIGIGGGIAFLLMAFASFQLMTSTGDPEKIKAGQEMFVSAGAGLLFIIFSVFLLQLIGADILKIPGFGR</sequence>
<keyword evidence="1" id="KW-1133">Transmembrane helix</keyword>
<organism evidence="2 3">
    <name type="scientific">Candidatus Beckwithbacteria bacterium CG23_combo_of_CG06-09_8_20_14_all_34_8</name>
    <dbReference type="NCBI Taxonomy" id="1974497"/>
    <lineage>
        <taxon>Bacteria</taxon>
        <taxon>Candidatus Beckwithiibacteriota</taxon>
    </lineage>
</organism>
<keyword evidence="1" id="KW-0812">Transmembrane</keyword>
<evidence type="ECO:0000313" key="3">
    <source>
        <dbReference type="Proteomes" id="UP000229459"/>
    </source>
</evidence>
<dbReference type="Proteomes" id="UP000229459">
    <property type="component" value="Unassembled WGS sequence"/>
</dbReference>
<evidence type="ECO:0000313" key="2">
    <source>
        <dbReference type="EMBL" id="PIP53593.1"/>
    </source>
</evidence>
<dbReference type="AlphaFoldDB" id="A0A2H0B7C9"/>
<evidence type="ECO:0000256" key="1">
    <source>
        <dbReference type="SAM" id="Phobius"/>
    </source>
</evidence>
<accession>A0A2H0B7C9</accession>
<comment type="caution">
    <text evidence="2">The sequence shown here is derived from an EMBL/GenBank/DDBJ whole genome shotgun (WGS) entry which is preliminary data.</text>
</comment>
<name>A0A2H0B7C9_9BACT</name>
<protein>
    <submittedName>
        <fullName evidence="2">Uncharacterized protein</fullName>
    </submittedName>
</protein>
<feature type="transmembrane region" description="Helical" evidence="1">
    <location>
        <begin position="227"/>
        <end position="248"/>
    </location>
</feature>
<gene>
    <name evidence="2" type="ORF">COX08_00135</name>
</gene>
<keyword evidence="1" id="KW-0472">Membrane</keyword>
<proteinExistence type="predicted"/>